<evidence type="ECO:0000256" key="5">
    <source>
        <dbReference type="SAM" id="MobiDB-lite"/>
    </source>
</evidence>
<dbReference type="PANTHER" id="PTHR13237:SF8">
    <property type="entry name" value="SOMETHING ABOUT SILENCING PROTEIN 10"/>
    <property type="match status" value="1"/>
</dbReference>
<dbReference type="AlphaFoldDB" id="A0A9P6JNN5"/>
<dbReference type="InterPro" id="IPR007146">
    <property type="entry name" value="Sas10/Utp3/C1D"/>
</dbReference>
<feature type="compositionally biased region" description="Acidic residues" evidence="5">
    <location>
        <begin position="159"/>
        <end position="170"/>
    </location>
</feature>
<dbReference type="OrthoDB" id="1924577at2759"/>
<feature type="compositionally biased region" description="Acidic residues" evidence="5">
    <location>
        <begin position="551"/>
        <end position="560"/>
    </location>
</feature>
<evidence type="ECO:0000313" key="7">
    <source>
        <dbReference type="EMBL" id="KAF9527567.1"/>
    </source>
</evidence>
<evidence type="ECO:0000259" key="6">
    <source>
        <dbReference type="Pfam" id="PF09368"/>
    </source>
</evidence>
<dbReference type="GO" id="GO:0032040">
    <property type="term" value="C:small-subunit processome"/>
    <property type="evidence" value="ECO:0007669"/>
    <property type="project" value="TreeGrafter"/>
</dbReference>
<organism evidence="7 8">
    <name type="scientific">Crepidotus variabilis</name>
    <dbReference type="NCBI Taxonomy" id="179855"/>
    <lineage>
        <taxon>Eukaryota</taxon>
        <taxon>Fungi</taxon>
        <taxon>Dikarya</taxon>
        <taxon>Basidiomycota</taxon>
        <taxon>Agaricomycotina</taxon>
        <taxon>Agaricomycetes</taxon>
        <taxon>Agaricomycetidae</taxon>
        <taxon>Agaricales</taxon>
        <taxon>Agaricineae</taxon>
        <taxon>Crepidotaceae</taxon>
        <taxon>Crepidotus</taxon>
    </lineage>
</organism>
<dbReference type="InterPro" id="IPR018972">
    <property type="entry name" value="Sas10_C_dom"/>
</dbReference>
<accession>A0A9P6JNN5</accession>
<feature type="compositionally biased region" description="Basic residues" evidence="5">
    <location>
        <begin position="111"/>
        <end position="123"/>
    </location>
</feature>
<evidence type="ECO:0000256" key="4">
    <source>
        <dbReference type="ARBA" id="ARBA00023242"/>
    </source>
</evidence>
<feature type="domain" description="Sas10 C-terminal" evidence="6">
    <location>
        <begin position="603"/>
        <end position="678"/>
    </location>
</feature>
<name>A0A9P6JNN5_9AGAR</name>
<sequence length="679" mass="77331">MPRRPSKKGQQLKAKSKPFKKSDGSIKKWNTLEDIPMDDEDHFHTSRDKILLEGDDQGGHSDDGDDDEVFALKGVDIYSDQDDQSGEYDYDENEDMDLGGERRDDLPTLKKEKKAKKSKKDKGKAKESSDEDKYESEEEEESWGQGRAAYYSSNAREIDSDDEEANEMEEQEARRLQLKIHQDLQNDDFGLNDEIDNMERTEQNDIFDPEPLEEPTLPTDKQAVVRHLEKTNPESLALARDWDDTVHKLEKTRLKIERTETEKSDSLSLGMIHIHYQTLLSYSTILAFYLHLRTSPKYSQRPVLLQTHPIMQRLLTLKQALHTLEDLDFAVSDDEDEDIQDEYSTLMEFDDMFGDANGIWKLDKAEGLEPNELDDLLNDAGISAPALDSQMERQRKKKRKVVTQDRIEEPRTNSSSKTKKKFKTATPVFDLVEPEFISSKTSRPSTSEKALDAFGDATTLSTSDAADKYARKKSLRFHTSKIESSSARRQGARNQAIGGDDDIPYRERKKEKDARLIAEAAKRAERQAAGADLDDQEPEALVGRKRSRDDKDEDEDEGSVDEGSGNEYYELVKKKSKENKEQKKAEYEEVHGLSRVPLEEDASGPRSLTRAILKNRGLTPSRPKAVRNPRVKKRQKFDKAKKKLASQKAIFKGGLAESKGRYEGEKTGISKVVKSVRLG</sequence>
<keyword evidence="8" id="KW-1185">Reference proteome</keyword>
<feature type="region of interest" description="Disordered" evidence="5">
    <location>
        <begin position="1"/>
        <end position="170"/>
    </location>
</feature>
<dbReference type="Pfam" id="PF09368">
    <property type="entry name" value="Sas10"/>
    <property type="match status" value="1"/>
</dbReference>
<evidence type="ECO:0000256" key="1">
    <source>
        <dbReference type="ARBA" id="ARBA00004123"/>
    </source>
</evidence>
<feature type="compositionally biased region" description="Basic and acidic residues" evidence="5">
    <location>
        <begin position="99"/>
        <end position="110"/>
    </location>
</feature>
<dbReference type="GO" id="GO:0000462">
    <property type="term" value="P:maturation of SSU-rRNA from tricistronic rRNA transcript (SSU-rRNA, 5.8S rRNA, LSU-rRNA)"/>
    <property type="evidence" value="ECO:0007669"/>
    <property type="project" value="TreeGrafter"/>
</dbReference>
<comment type="similarity">
    <text evidence="2">Belongs to the SAS10 family.</text>
</comment>
<dbReference type="PANTHER" id="PTHR13237">
    <property type="entry name" value="SOMETHING ABOUT SILENCING PROTEIN 10-RELATED"/>
    <property type="match status" value="1"/>
</dbReference>
<protein>
    <submittedName>
        <fullName evidence="7">Sas10 C-terminal domain-containing protein</fullName>
    </submittedName>
</protein>
<feature type="region of interest" description="Disordered" evidence="5">
    <location>
        <begin position="470"/>
        <end position="591"/>
    </location>
</feature>
<keyword evidence="4" id="KW-0539">Nucleus</keyword>
<comment type="caution">
    <text evidence="7">The sequence shown here is derived from an EMBL/GenBank/DDBJ whole genome shotgun (WGS) entry which is preliminary data.</text>
</comment>
<feature type="compositionally biased region" description="Basic residues" evidence="5">
    <location>
        <begin position="470"/>
        <end position="479"/>
    </location>
</feature>
<feature type="compositionally biased region" description="Basic residues" evidence="5">
    <location>
        <begin position="624"/>
        <end position="639"/>
    </location>
</feature>
<evidence type="ECO:0000256" key="3">
    <source>
        <dbReference type="ARBA" id="ARBA00022553"/>
    </source>
</evidence>
<feature type="compositionally biased region" description="Basic and acidic residues" evidence="5">
    <location>
        <begin position="570"/>
        <end position="591"/>
    </location>
</feature>
<reference evidence="7" key="1">
    <citation type="submission" date="2020-11" db="EMBL/GenBank/DDBJ databases">
        <authorList>
            <consortium name="DOE Joint Genome Institute"/>
            <person name="Ahrendt S."/>
            <person name="Riley R."/>
            <person name="Andreopoulos W."/>
            <person name="Labutti K."/>
            <person name="Pangilinan J."/>
            <person name="Ruiz-Duenas F.J."/>
            <person name="Barrasa J.M."/>
            <person name="Sanchez-Garcia M."/>
            <person name="Camarero S."/>
            <person name="Miyauchi S."/>
            <person name="Serrano A."/>
            <person name="Linde D."/>
            <person name="Babiker R."/>
            <person name="Drula E."/>
            <person name="Ayuso-Fernandez I."/>
            <person name="Pacheco R."/>
            <person name="Padilla G."/>
            <person name="Ferreira P."/>
            <person name="Barriuso J."/>
            <person name="Kellner H."/>
            <person name="Castanera R."/>
            <person name="Alfaro M."/>
            <person name="Ramirez L."/>
            <person name="Pisabarro A.G."/>
            <person name="Kuo A."/>
            <person name="Tritt A."/>
            <person name="Lipzen A."/>
            <person name="He G."/>
            <person name="Yan M."/>
            <person name="Ng V."/>
            <person name="Cullen D."/>
            <person name="Martin F."/>
            <person name="Rosso M.-N."/>
            <person name="Henrissat B."/>
            <person name="Hibbett D."/>
            <person name="Martinez A.T."/>
            <person name="Grigoriev I.V."/>
        </authorList>
    </citation>
    <scope>NUCLEOTIDE SEQUENCE</scope>
    <source>
        <strain evidence="7">CBS 506.95</strain>
    </source>
</reference>
<feature type="compositionally biased region" description="Basic and acidic residues" evidence="5">
    <location>
        <begin position="402"/>
        <end position="411"/>
    </location>
</feature>
<feature type="compositionally biased region" description="Acidic residues" evidence="5">
    <location>
        <begin position="129"/>
        <end position="142"/>
    </location>
</feature>
<feature type="region of interest" description="Disordered" evidence="5">
    <location>
        <begin position="615"/>
        <end position="639"/>
    </location>
</feature>
<evidence type="ECO:0000313" key="8">
    <source>
        <dbReference type="Proteomes" id="UP000807306"/>
    </source>
</evidence>
<comment type="subcellular location">
    <subcellularLocation>
        <location evidence="1">Nucleus</location>
    </subcellularLocation>
</comment>
<gene>
    <name evidence="7" type="ORF">CPB83DRAFT_876379</name>
</gene>
<dbReference type="Proteomes" id="UP000807306">
    <property type="component" value="Unassembled WGS sequence"/>
</dbReference>
<dbReference type="EMBL" id="MU157860">
    <property type="protein sequence ID" value="KAF9527567.1"/>
    <property type="molecule type" value="Genomic_DNA"/>
</dbReference>
<proteinExistence type="inferred from homology"/>
<feature type="compositionally biased region" description="Basic and acidic residues" evidence="5">
    <location>
        <begin position="41"/>
        <end position="62"/>
    </location>
</feature>
<feature type="compositionally biased region" description="Basic and acidic residues" evidence="5">
    <location>
        <begin position="503"/>
        <end position="526"/>
    </location>
</feature>
<evidence type="ECO:0000256" key="2">
    <source>
        <dbReference type="ARBA" id="ARBA00010979"/>
    </source>
</evidence>
<feature type="region of interest" description="Disordered" evidence="5">
    <location>
        <begin position="386"/>
        <end position="422"/>
    </location>
</feature>
<keyword evidence="3" id="KW-0597">Phosphoprotein</keyword>
<feature type="compositionally biased region" description="Acidic residues" evidence="5">
    <location>
        <begin position="79"/>
        <end position="98"/>
    </location>
</feature>
<dbReference type="Pfam" id="PF04000">
    <property type="entry name" value="Sas10_Utp3"/>
    <property type="match status" value="1"/>
</dbReference>